<evidence type="ECO:0000313" key="1">
    <source>
        <dbReference type="EMBL" id="SDR39838.1"/>
    </source>
</evidence>
<gene>
    <name evidence="1" type="ORF">SAMN05443245_5493</name>
</gene>
<dbReference type="SUPFAM" id="SSF51161">
    <property type="entry name" value="Trimeric LpxA-like enzymes"/>
    <property type="match status" value="1"/>
</dbReference>
<evidence type="ECO:0008006" key="3">
    <source>
        <dbReference type="Google" id="ProtNLM"/>
    </source>
</evidence>
<sequence length="220" mass="24834">MNRIEKAWLRFRSIPKTLYFNFRYLPFSQAIKLPFAVSSNTYLLLTKGKVHINAPLTRGMIQIGFGEVYTFDQHRSRTMWCVDGEVTFEGTAHIGHGSRIHVGGELVLGNNFVMTAESQIICNRQIKFGSDVLISWECMFMDNDFHKIMVDRQVVNDARPILVGNHVWFGCRCTVLKGSEIGDNIVVAATSTVTGKHRQPNTIIGGMPLAVLKESIEWEA</sequence>
<organism evidence="1 2">
    <name type="scientific">Paraburkholderia fungorum</name>
    <dbReference type="NCBI Taxonomy" id="134537"/>
    <lineage>
        <taxon>Bacteria</taxon>
        <taxon>Pseudomonadati</taxon>
        <taxon>Pseudomonadota</taxon>
        <taxon>Betaproteobacteria</taxon>
        <taxon>Burkholderiales</taxon>
        <taxon>Burkholderiaceae</taxon>
        <taxon>Paraburkholderia</taxon>
    </lineage>
</organism>
<accession>A0A1H1IRC2</accession>
<dbReference type="AlphaFoldDB" id="A0A1H1IRC2"/>
<dbReference type="RefSeq" id="WP_074770437.1">
    <property type="nucleotide sequence ID" value="NZ_FNKP01000002.1"/>
</dbReference>
<dbReference type="PANTHER" id="PTHR23416">
    <property type="entry name" value="SIALIC ACID SYNTHASE-RELATED"/>
    <property type="match status" value="1"/>
</dbReference>
<protein>
    <recommendedName>
        <fullName evidence="3">Acyltransferase</fullName>
    </recommendedName>
</protein>
<dbReference type="InterPro" id="IPR011004">
    <property type="entry name" value="Trimer_LpxA-like_sf"/>
</dbReference>
<evidence type="ECO:0000313" key="2">
    <source>
        <dbReference type="Proteomes" id="UP000183487"/>
    </source>
</evidence>
<proteinExistence type="predicted"/>
<reference evidence="2" key="1">
    <citation type="submission" date="2016-10" db="EMBL/GenBank/DDBJ databases">
        <authorList>
            <person name="Varghese N."/>
            <person name="Submissions S."/>
        </authorList>
    </citation>
    <scope>NUCLEOTIDE SEQUENCE [LARGE SCALE GENOMIC DNA]</scope>
    <source>
        <strain evidence="2">GAS106B</strain>
    </source>
</reference>
<dbReference type="Gene3D" id="2.160.10.10">
    <property type="entry name" value="Hexapeptide repeat proteins"/>
    <property type="match status" value="1"/>
</dbReference>
<dbReference type="PANTHER" id="PTHR23416:SF78">
    <property type="entry name" value="LIPOPOLYSACCHARIDE BIOSYNTHESIS O-ACETYL TRANSFERASE WBBJ-RELATED"/>
    <property type="match status" value="1"/>
</dbReference>
<dbReference type="Proteomes" id="UP000183487">
    <property type="component" value="Unassembled WGS sequence"/>
</dbReference>
<keyword evidence="2" id="KW-1185">Reference proteome</keyword>
<dbReference type="InterPro" id="IPR051159">
    <property type="entry name" value="Hexapeptide_acetyltransf"/>
</dbReference>
<dbReference type="OrthoDB" id="9815592at2"/>
<dbReference type="EMBL" id="FNKP01000002">
    <property type="protein sequence ID" value="SDR39838.1"/>
    <property type="molecule type" value="Genomic_DNA"/>
</dbReference>
<dbReference type="CDD" id="cd04647">
    <property type="entry name" value="LbH_MAT_like"/>
    <property type="match status" value="1"/>
</dbReference>
<name>A0A1H1IRC2_9BURK</name>